<dbReference type="SUPFAM" id="SSF52540">
    <property type="entry name" value="P-loop containing nucleoside triphosphate hydrolases"/>
    <property type="match status" value="1"/>
</dbReference>
<dbReference type="RefSeq" id="WP_212015362.1">
    <property type="nucleotide sequence ID" value="NZ_JAAFYZ010000130.1"/>
</dbReference>
<evidence type="ECO:0000256" key="2">
    <source>
        <dbReference type="ARBA" id="ARBA00004370"/>
    </source>
</evidence>
<dbReference type="PANTHER" id="PTHR48182:SF2">
    <property type="entry name" value="PROTEIN SERAC1"/>
    <property type="match status" value="1"/>
</dbReference>
<name>A0ABS5KYQ9_9ACTN</name>
<feature type="domain" description="AB hydrolase-1" evidence="5">
    <location>
        <begin position="7"/>
        <end position="218"/>
    </location>
</feature>
<gene>
    <name evidence="6" type="ORF">KGQ19_30450</name>
</gene>
<dbReference type="InterPro" id="IPR029058">
    <property type="entry name" value="AB_hydrolase_fold"/>
</dbReference>
<evidence type="ECO:0000256" key="1">
    <source>
        <dbReference type="ARBA" id="ARBA00004240"/>
    </source>
</evidence>
<dbReference type="PANTHER" id="PTHR48182">
    <property type="entry name" value="PROTEIN SERAC1"/>
    <property type="match status" value="1"/>
</dbReference>
<evidence type="ECO:0000256" key="4">
    <source>
        <dbReference type="ARBA" id="ARBA00023136"/>
    </source>
</evidence>
<comment type="caution">
    <text evidence="6">The sequence shown here is derived from an EMBL/GenBank/DDBJ whole genome shotgun (WGS) entry which is preliminary data.</text>
</comment>
<proteinExistence type="predicted"/>
<dbReference type="InterPro" id="IPR011990">
    <property type="entry name" value="TPR-like_helical_dom_sf"/>
</dbReference>
<sequence>MPSRVQVLFVHGLFSGPDTWSDFAGLIRGDPELGFVDLHTMRYATPKARLRPDRRIPDLADLAAQLATRLKAEDLRDGPVVLVAHSQGGLVVQKYLASATIRGQARDLARIRQIVLYACPTLGSPFFAKTRKWVFGSRHPQESRLRLLDGEVFEAHQLVLRNVVNADAVTDYTCPIPVTAVVGGQDNIVPRIQASGWFPTTETVAADHFSILKPAGHHAMEYQILKAVLPAAADAERPGPSVGTAAAAVEQQGIQFSVEPPAGLGRLRGRDTLVGALMAPGRSRVHVLSGMSGIGKTHIAAEVAARRKDEGWDVWWVSVPQLAPRMREVAHLLGLPRGEIDEAWRGERSQTDLVWRGLENHGRPWLLVFDSVTDPQELGRVAPDTGRCDGTGWVRDVTSADGSVIVTAQGGHNDVWGPWCRIHQVEPLNVYDGADVLLDIAGPDCGGVEQARQLSRALGGLPLALRAAASRVRSVSTGAVFLSEPVLSDFAGYLAEWRTREAAGNGDPAGGAGEEVLGLSIVRESLLLSARGLSTAATRLLHLLACLSDTPVPYRLLLRPEMLSETPLFAGVPIEQIRLAIGQLTQAHLIRRHERGADDPDLSEVLSLHPMVHTVFREDDLVLSHRVDYGRAMLDILAAATENRTADDPDNWAVWAALFPHARDAVLSTVSSPATNSERLLVVSALNLARSTARYLLASGLLEPAGGLLDVLIEDCAGFRFDPSDTKILALRHERGRLSIELGRYDRAASELREVIAGQAAAHGPDHANTWASRHQLARALLEQPQWWAEAETMLREILPAARRINGRRHRDTVTVWHTWARALLHVEGASQAETMCREILIVCEQLWTPSYPETLYVWQTLGRSLLYQQRPDAAEWELRRGLSQVADTASPGALGIRHFAGMAMLQRGLVREARDELSTLLIDEERVLGSEHRLTDKTRQLIAEITDRLRGGGR</sequence>
<evidence type="ECO:0000256" key="3">
    <source>
        <dbReference type="ARBA" id="ARBA00022824"/>
    </source>
</evidence>
<protein>
    <submittedName>
        <fullName evidence="6">Alpha/beta fold hydrolase</fullName>
    </submittedName>
</protein>
<dbReference type="EMBL" id="JAAFYZ010000130">
    <property type="protein sequence ID" value="MBS2551198.1"/>
    <property type="molecule type" value="Genomic_DNA"/>
</dbReference>
<dbReference type="SUPFAM" id="SSF53474">
    <property type="entry name" value="alpha/beta-Hydrolases"/>
    <property type="match status" value="1"/>
</dbReference>
<evidence type="ECO:0000259" key="5">
    <source>
        <dbReference type="Pfam" id="PF12697"/>
    </source>
</evidence>
<dbReference type="Pfam" id="PF12697">
    <property type="entry name" value="Abhydrolase_6"/>
    <property type="match status" value="1"/>
</dbReference>
<evidence type="ECO:0000313" key="7">
    <source>
        <dbReference type="Proteomes" id="UP000730482"/>
    </source>
</evidence>
<dbReference type="InterPro" id="IPR052374">
    <property type="entry name" value="SERAC1"/>
</dbReference>
<keyword evidence="6" id="KW-0378">Hydrolase</keyword>
<dbReference type="GO" id="GO:0016787">
    <property type="term" value="F:hydrolase activity"/>
    <property type="evidence" value="ECO:0007669"/>
    <property type="project" value="UniProtKB-KW"/>
</dbReference>
<keyword evidence="3" id="KW-0256">Endoplasmic reticulum</keyword>
<reference evidence="6 7" key="1">
    <citation type="submission" date="2020-02" db="EMBL/GenBank/DDBJ databases">
        <title>Acidophilic actinobacteria isolated from forest soil.</title>
        <authorList>
            <person name="Golinska P."/>
        </authorList>
    </citation>
    <scope>NUCLEOTIDE SEQUENCE [LARGE SCALE GENOMIC DNA]</scope>
    <source>
        <strain evidence="6 7">NL8</strain>
    </source>
</reference>
<dbReference type="Gene3D" id="3.40.50.300">
    <property type="entry name" value="P-loop containing nucleotide triphosphate hydrolases"/>
    <property type="match status" value="1"/>
</dbReference>
<organism evidence="6 7">
    <name type="scientific">Catenulispora pinistramenti</name>
    <dbReference type="NCBI Taxonomy" id="2705254"/>
    <lineage>
        <taxon>Bacteria</taxon>
        <taxon>Bacillati</taxon>
        <taxon>Actinomycetota</taxon>
        <taxon>Actinomycetes</taxon>
        <taxon>Catenulisporales</taxon>
        <taxon>Catenulisporaceae</taxon>
        <taxon>Catenulispora</taxon>
    </lineage>
</organism>
<keyword evidence="4" id="KW-0472">Membrane</keyword>
<dbReference type="Gene3D" id="1.25.40.10">
    <property type="entry name" value="Tetratricopeptide repeat domain"/>
    <property type="match status" value="1"/>
</dbReference>
<dbReference type="Gene3D" id="3.40.50.1820">
    <property type="entry name" value="alpha/beta hydrolase"/>
    <property type="match status" value="1"/>
</dbReference>
<keyword evidence="7" id="KW-1185">Reference proteome</keyword>
<dbReference type="InterPro" id="IPR000073">
    <property type="entry name" value="AB_hydrolase_1"/>
</dbReference>
<comment type="subcellular location">
    <subcellularLocation>
        <location evidence="1">Endoplasmic reticulum</location>
    </subcellularLocation>
    <subcellularLocation>
        <location evidence="2">Membrane</location>
    </subcellularLocation>
</comment>
<evidence type="ECO:0000313" key="6">
    <source>
        <dbReference type="EMBL" id="MBS2551198.1"/>
    </source>
</evidence>
<dbReference type="SUPFAM" id="SSF48452">
    <property type="entry name" value="TPR-like"/>
    <property type="match status" value="1"/>
</dbReference>
<accession>A0ABS5KYQ9</accession>
<dbReference type="InterPro" id="IPR027417">
    <property type="entry name" value="P-loop_NTPase"/>
</dbReference>
<dbReference type="Proteomes" id="UP000730482">
    <property type="component" value="Unassembled WGS sequence"/>
</dbReference>